<evidence type="ECO:0000256" key="1">
    <source>
        <dbReference type="ARBA" id="ARBA00005952"/>
    </source>
</evidence>
<comment type="similarity">
    <text evidence="1 6">Belongs to the NusB family.</text>
</comment>
<feature type="domain" description="NusB/RsmB/TIM44" evidence="7">
    <location>
        <begin position="5"/>
        <end position="135"/>
    </location>
</feature>
<keyword evidence="4 6" id="KW-0805">Transcription regulation</keyword>
<dbReference type="GO" id="GO:0003723">
    <property type="term" value="F:RNA binding"/>
    <property type="evidence" value="ECO:0007669"/>
    <property type="project" value="UniProtKB-UniRule"/>
</dbReference>
<gene>
    <name evidence="6 8" type="primary">nusB</name>
    <name evidence="8" type="ORF">IAA96_02525</name>
</gene>
<dbReference type="GO" id="GO:0005829">
    <property type="term" value="C:cytosol"/>
    <property type="evidence" value="ECO:0007669"/>
    <property type="project" value="TreeGrafter"/>
</dbReference>
<proteinExistence type="inferred from homology"/>
<dbReference type="InterPro" id="IPR011605">
    <property type="entry name" value="NusB_fam"/>
</dbReference>
<protein>
    <recommendedName>
        <fullName evidence="6">Transcription antitermination protein NusB</fullName>
    </recommendedName>
    <alternativeName>
        <fullName evidence="6">Antitermination factor NusB</fullName>
    </alternativeName>
</protein>
<evidence type="ECO:0000259" key="7">
    <source>
        <dbReference type="Pfam" id="PF01029"/>
    </source>
</evidence>
<dbReference type="GO" id="GO:0031564">
    <property type="term" value="P:transcription antitermination"/>
    <property type="evidence" value="ECO:0007669"/>
    <property type="project" value="UniProtKB-KW"/>
</dbReference>
<evidence type="ECO:0000313" key="9">
    <source>
        <dbReference type="Proteomes" id="UP000823616"/>
    </source>
</evidence>
<evidence type="ECO:0000256" key="5">
    <source>
        <dbReference type="ARBA" id="ARBA00023163"/>
    </source>
</evidence>
<dbReference type="EMBL" id="JADIMS010000042">
    <property type="protein sequence ID" value="MBO8449960.1"/>
    <property type="molecule type" value="Genomic_DNA"/>
</dbReference>
<evidence type="ECO:0000256" key="4">
    <source>
        <dbReference type="ARBA" id="ARBA00023015"/>
    </source>
</evidence>
<dbReference type="Pfam" id="PF01029">
    <property type="entry name" value="NusB"/>
    <property type="match status" value="1"/>
</dbReference>
<dbReference type="HAMAP" id="MF_00073">
    <property type="entry name" value="NusB"/>
    <property type="match status" value="1"/>
</dbReference>
<dbReference type="AlphaFoldDB" id="A0A9D9ENS5"/>
<keyword evidence="5 6" id="KW-0804">Transcription</keyword>
<evidence type="ECO:0000256" key="2">
    <source>
        <dbReference type="ARBA" id="ARBA00022814"/>
    </source>
</evidence>
<dbReference type="Proteomes" id="UP000823616">
    <property type="component" value="Unassembled WGS sequence"/>
</dbReference>
<organism evidence="8 9">
    <name type="scientific">Candidatus Avitreponema avistercoris</name>
    <dbReference type="NCBI Taxonomy" id="2840705"/>
    <lineage>
        <taxon>Bacteria</taxon>
        <taxon>Pseudomonadati</taxon>
        <taxon>Spirochaetota</taxon>
        <taxon>Spirochaetia</taxon>
        <taxon>Spirochaetales</taxon>
        <taxon>Candidatus Avitreponema</taxon>
    </lineage>
</organism>
<dbReference type="InterPro" id="IPR035926">
    <property type="entry name" value="NusB-like_sf"/>
</dbReference>
<evidence type="ECO:0000256" key="6">
    <source>
        <dbReference type="HAMAP-Rule" id="MF_00073"/>
    </source>
</evidence>
<dbReference type="SUPFAM" id="SSF48013">
    <property type="entry name" value="NusB-like"/>
    <property type="match status" value="1"/>
</dbReference>
<name>A0A9D9ENS5_9SPIR</name>
<dbReference type="NCBIfam" id="TIGR01951">
    <property type="entry name" value="nusB"/>
    <property type="match status" value="1"/>
</dbReference>
<dbReference type="InterPro" id="IPR006027">
    <property type="entry name" value="NusB_RsmB_TIM44"/>
</dbReference>
<reference evidence="8" key="2">
    <citation type="journal article" date="2021" name="PeerJ">
        <title>Extensive microbial diversity within the chicken gut microbiome revealed by metagenomics and culture.</title>
        <authorList>
            <person name="Gilroy R."/>
            <person name="Ravi A."/>
            <person name="Getino M."/>
            <person name="Pursley I."/>
            <person name="Horton D.L."/>
            <person name="Alikhan N.F."/>
            <person name="Baker D."/>
            <person name="Gharbi K."/>
            <person name="Hall N."/>
            <person name="Watson M."/>
            <person name="Adriaenssens E.M."/>
            <person name="Foster-Nyarko E."/>
            <person name="Jarju S."/>
            <person name="Secka A."/>
            <person name="Antonio M."/>
            <person name="Oren A."/>
            <person name="Chaudhuri R.R."/>
            <person name="La Ragione R."/>
            <person name="Hildebrand F."/>
            <person name="Pallen M.J."/>
        </authorList>
    </citation>
    <scope>NUCLEOTIDE SEQUENCE</scope>
    <source>
        <strain evidence="8">B3-4054</strain>
    </source>
</reference>
<dbReference type="PANTHER" id="PTHR11078">
    <property type="entry name" value="N UTILIZATION SUBSTANCE PROTEIN B-RELATED"/>
    <property type="match status" value="1"/>
</dbReference>
<comment type="caution">
    <text evidence="8">The sequence shown here is derived from an EMBL/GenBank/DDBJ whole genome shotgun (WGS) entry which is preliminary data.</text>
</comment>
<comment type="function">
    <text evidence="6">Involved in transcription antitermination. Required for transcription of ribosomal RNA (rRNA) genes. Binds specifically to the boxA antiterminator sequence of the ribosomal RNA (rrn) operons.</text>
</comment>
<dbReference type="GO" id="GO:0006353">
    <property type="term" value="P:DNA-templated transcription termination"/>
    <property type="evidence" value="ECO:0007669"/>
    <property type="project" value="UniProtKB-UniRule"/>
</dbReference>
<keyword evidence="3 6" id="KW-0694">RNA-binding</keyword>
<keyword evidence="2 6" id="KW-0889">Transcription antitermination</keyword>
<dbReference type="Gene3D" id="1.10.940.10">
    <property type="entry name" value="NusB-like"/>
    <property type="match status" value="1"/>
</dbReference>
<evidence type="ECO:0000313" key="8">
    <source>
        <dbReference type="EMBL" id="MBO8449960.1"/>
    </source>
</evidence>
<dbReference type="PANTHER" id="PTHR11078:SF3">
    <property type="entry name" value="ANTITERMINATION NUSB DOMAIN-CONTAINING PROTEIN"/>
    <property type="match status" value="1"/>
</dbReference>
<evidence type="ECO:0000256" key="3">
    <source>
        <dbReference type="ARBA" id="ARBA00022884"/>
    </source>
</evidence>
<accession>A0A9D9ENS5</accession>
<reference evidence="8" key="1">
    <citation type="submission" date="2020-10" db="EMBL/GenBank/DDBJ databases">
        <authorList>
            <person name="Gilroy R."/>
        </authorList>
    </citation>
    <scope>NUCLEOTIDE SEQUENCE</scope>
    <source>
        <strain evidence="8">B3-4054</strain>
    </source>
</reference>
<sequence>MAGRRKSRILAFQTLYAWEQNGRNTSGLLDFAWMPDSRRARFGEDGLAFVRLIVSGTIENIDGIDRIIRENIKNWEISRLRRVDLSILRMSVYSLLYQPDIHPSIVIDEAVEIAMEYGTADSYKFINGVLDAVRRRQKPQD</sequence>